<gene>
    <name evidence="2" type="ORF">prwr041_13450</name>
</gene>
<evidence type="ECO:0000313" key="2">
    <source>
        <dbReference type="EMBL" id="BCS85452.1"/>
    </source>
</evidence>
<dbReference type="Pfam" id="PF16377">
    <property type="entry name" value="DUF4987"/>
    <property type="match status" value="1"/>
</dbReference>
<dbReference type="Pfam" id="PF14135">
    <property type="entry name" value="DUF4302"/>
    <property type="match status" value="1"/>
</dbReference>
<proteinExistence type="predicted"/>
<accession>A0ABN6EHP0</accession>
<dbReference type="InterPro" id="IPR032271">
    <property type="entry name" value="DUF4987"/>
</dbReference>
<organism evidence="2 3">
    <name type="scientific">Prevotella herbatica</name>
    <dbReference type="NCBI Taxonomy" id="2801997"/>
    <lineage>
        <taxon>Bacteria</taxon>
        <taxon>Pseudomonadati</taxon>
        <taxon>Bacteroidota</taxon>
        <taxon>Bacteroidia</taxon>
        <taxon>Bacteroidales</taxon>
        <taxon>Prevotellaceae</taxon>
        <taxon>Prevotella</taxon>
    </lineage>
</organism>
<dbReference type="EMBL" id="AP024484">
    <property type="protein sequence ID" value="BCS85452.1"/>
    <property type="molecule type" value="Genomic_DNA"/>
</dbReference>
<feature type="domain" description="DUF4987" evidence="1">
    <location>
        <begin position="235"/>
        <end position="381"/>
    </location>
</feature>
<keyword evidence="3" id="KW-1185">Reference proteome</keyword>
<dbReference type="Proteomes" id="UP001319045">
    <property type="component" value="Chromosome"/>
</dbReference>
<name>A0ABN6EHP0_9BACT</name>
<reference evidence="2 3" key="1">
    <citation type="journal article" date="2022" name="Int. J. Syst. Evol. Microbiol.">
        <title>Prevotella herbatica sp. nov., a plant polysaccharide-decomposing anaerobic bacterium isolated from a methanogenic reactor.</title>
        <authorList>
            <person name="Uek A."/>
            <person name="Tonouchi A."/>
            <person name="Kaku N."/>
            <person name="Ueki K."/>
        </authorList>
    </citation>
    <scope>NUCLEOTIDE SEQUENCE [LARGE SCALE GENOMIC DNA]</scope>
    <source>
        <strain evidence="2 3">WR041</strain>
    </source>
</reference>
<evidence type="ECO:0000313" key="3">
    <source>
        <dbReference type="Proteomes" id="UP001319045"/>
    </source>
</evidence>
<protein>
    <submittedName>
        <fullName evidence="2">DUF4302 and DUF4987 domain-containing protein</fullName>
    </submittedName>
</protein>
<evidence type="ECO:0000259" key="1">
    <source>
        <dbReference type="Pfam" id="PF16377"/>
    </source>
</evidence>
<dbReference type="InterPro" id="IPR025396">
    <property type="entry name" value="DUF4302"/>
</dbReference>
<sequence>MKDQEDLFDEPSSLRMQNALDKTRKVLEGSKKGWLIDYYVGDNQQYGGYAFTVKFDSLTCTAASELSADSATSYYKLTTDDGPVLTFDTYNTVLHALATPSADNYEGFHADYEFIILSADANEVVLKGKKTGSIMKMYPLTETPSAYLSNVKSTIDNFVINGASGSVDKTSLDISVDIDNRQIEYYIKNDSTVLGSTAFTMTDKGVRLYDPIIVDGKKLQNFIFDADKTTLTCTDASNVTLKGTLPAGYFKYSDYAGDYSFTYSAPVSGKLTKLTMDVKLTPSGDGTTYKLDGLNSNFSPILKYNKSKGILELNSQVIGEYQGYNIWLCAWGIAAGGNLTWNTGAGMVLKYNSSLGAPGKLGFKWASNGYSGLTSDSFIMWLIDSNGKSAGGFVNPAWAVNGSNRFYYLDSLIKK</sequence>